<accession>R9GQG3</accession>
<dbReference type="SUPFAM" id="SSF88946">
    <property type="entry name" value="Sigma2 domain of RNA polymerase sigma factors"/>
    <property type="match status" value="1"/>
</dbReference>
<dbReference type="InterPro" id="IPR039425">
    <property type="entry name" value="RNA_pol_sigma-70-like"/>
</dbReference>
<dbReference type="RefSeq" id="WP_016196031.1">
    <property type="nucleotide sequence ID" value="NZ_AQPN01000100.1"/>
</dbReference>
<organism evidence="5 6">
    <name type="scientific">Arcticibacter svalbardensis MN12-7</name>
    <dbReference type="NCBI Taxonomy" id="1150600"/>
    <lineage>
        <taxon>Bacteria</taxon>
        <taxon>Pseudomonadati</taxon>
        <taxon>Bacteroidota</taxon>
        <taxon>Sphingobacteriia</taxon>
        <taxon>Sphingobacteriales</taxon>
        <taxon>Sphingobacteriaceae</taxon>
        <taxon>Arcticibacter</taxon>
    </lineage>
</organism>
<dbReference type="Pfam" id="PF04542">
    <property type="entry name" value="Sigma70_r2"/>
    <property type="match status" value="1"/>
</dbReference>
<dbReference type="InterPro" id="IPR007627">
    <property type="entry name" value="RNA_pol_sigma70_r2"/>
</dbReference>
<keyword evidence="6" id="KW-1185">Reference proteome</keyword>
<dbReference type="Proteomes" id="UP000014174">
    <property type="component" value="Unassembled WGS sequence"/>
</dbReference>
<dbReference type="eggNOG" id="COG1595">
    <property type="taxonomic scope" value="Bacteria"/>
</dbReference>
<comment type="caution">
    <text evidence="5">The sequence shown here is derived from an EMBL/GenBank/DDBJ whole genome shotgun (WGS) entry which is preliminary data.</text>
</comment>
<evidence type="ECO:0000313" key="6">
    <source>
        <dbReference type="Proteomes" id="UP000014174"/>
    </source>
</evidence>
<sequence>MSDLFLYSDQDLLLKGALGNEHAFRQLFSRYHQQLGVYVYRITDSVDLAEDIIQDVFLEIWMSREALAGVDNFKAYLVVMSKNHTLNCLLKLSRERLKKKDGRIISTTV</sequence>
<evidence type="ECO:0000313" key="5">
    <source>
        <dbReference type="EMBL" id="EOR93966.1"/>
    </source>
</evidence>
<dbReference type="OrthoDB" id="799938at2"/>
<name>R9GQG3_9SPHI</name>
<feature type="domain" description="RNA polymerase sigma-70 region 2" evidence="4">
    <location>
        <begin position="27"/>
        <end position="94"/>
    </location>
</feature>
<keyword evidence="3" id="KW-0804">Transcription</keyword>
<dbReference type="STRING" id="1150600.ADIARSV_2800"/>
<dbReference type="AlphaFoldDB" id="R9GQG3"/>
<dbReference type="Gene3D" id="1.10.1740.10">
    <property type="match status" value="1"/>
</dbReference>
<evidence type="ECO:0000259" key="4">
    <source>
        <dbReference type="Pfam" id="PF04542"/>
    </source>
</evidence>
<evidence type="ECO:0000256" key="1">
    <source>
        <dbReference type="ARBA" id="ARBA00023015"/>
    </source>
</evidence>
<reference evidence="5 6" key="1">
    <citation type="journal article" date="2013" name="Genome Announc.">
        <title>Draft Genome Sequence of Arcticibacter svalbardensis Strain MN12-7T, a Member of the Family Sphingobacteriaceae Isolated from an Arctic Soil Sample.</title>
        <authorList>
            <person name="Shivaji S."/>
            <person name="Ara S."/>
            <person name="Prasad S."/>
            <person name="Manasa B.P."/>
            <person name="Begum Z."/>
            <person name="Singh A."/>
            <person name="Kumar Pinnaka A."/>
        </authorList>
    </citation>
    <scope>NUCLEOTIDE SEQUENCE [LARGE SCALE GENOMIC DNA]</scope>
    <source>
        <strain evidence="5 6">MN12-7</strain>
    </source>
</reference>
<evidence type="ECO:0000256" key="2">
    <source>
        <dbReference type="ARBA" id="ARBA00023082"/>
    </source>
</evidence>
<evidence type="ECO:0000256" key="3">
    <source>
        <dbReference type="ARBA" id="ARBA00023163"/>
    </source>
</evidence>
<gene>
    <name evidence="5" type="ORF">ADIARSV_2800</name>
</gene>
<dbReference type="GO" id="GO:0006352">
    <property type="term" value="P:DNA-templated transcription initiation"/>
    <property type="evidence" value="ECO:0007669"/>
    <property type="project" value="InterPro"/>
</dbReference>
<dbReference type="PANTHER" id="PTHR43133">
    <property type="entry name" value="RNA POLYMERASE ECF-TYPE SIGMA FACTO"/>
    <property type="match status" value="1"/>
</dbReference>
<keyword evidence="1" id="KW-0805">Transcription regulation</keyword>
<dbReference type="EMBL" id="AQPN01000100">
    <property type="protein sequence ID" value="EOR93966.1"/>
    <property type="molecule type" value="Genomic_DNA"/>
</dbReference>
<dbReference type="PANTHER" id="PTHR43133:SF46">
    <property type="entry name" value="RNA POLYMERASE SIGMA-70 FACTOR ECF SUBFAMILY"/>
    <property type="match status" value="1"/>
</dbReference>
<dbReference type="InterPro" id="IPR013325">
    <property type="entry name" value="RNA_pol_sigma_r2"/>
</dbReference>
<dbReference type="GO" id="GO:0016987">
    <property type="term" value="F:sigma factor activity"/>
    <property type="evidence" value="ECO:0007669"/>
    <property type="project" value="UniProtKB-KW"/>
</dbReference>
<protein>
    <submittedName>
        <fullName evidence="5">RNA polymerase ECF-type sigma factor</fullName>
    </submittedName>
</protein>
<proteinExistence type="predicted"/>
<keyword evidence="2" id="KW-0731">Sigma factor</keyword>